<evidence type="ECO:0000313" key="2">
    <source>
        <dbReference type="EMBL" id="GFB16732.1"/>
    </source>
</evidence>
<dbReference type="PROSITE" id="PS50994">
    <property type="entry name" value="INTEGRASE"/>
    <property type="match status" value="1"/>
</dbReference>
<dbReference type="PANTHER" id="PTHR42648">
    <property type="entry name" value="TRANSPOSASE, PUTATIVE-RELATED"/>
    <property type="match status" value="1"/>
</dbReference>
<name>A0A699KY47_TANCI</name>
<dbReference type="GO" id="GO:0003676">
    <property type="term" value="F:nucleic acid binding"/>
    <property type="evidence" value="ECO:0007669"/>
    <property type="project" value="InterPro"/>
</dbReference>
<accession>A0A699KY47</accession>
<dbReference type="Gene3D" id="3.30.420.10">
    <property type="entry name" value="Ribonuclease H-like superfamily/Ribonuclease H"/>
    <property type="match status" value="1"/>
</dbReference>
<dbReference type="EMBL" id="BKCJ010566633">
    <property type="protein sequence ID" value="GFB16732.1"/>
    <property type="molecule type" value="Genomic_DNA"/>
</dbReference>
<proteinExistence type="predicted"/>
<feature type="domain" description="Integrase catalytic" evidence="1">
    <location>
        <begin position="1"/>
        <end position="123"/>
    </location>
</feature>
<dbReference type="AlphaFoldDB" id="A0A699KY47"/>
<sequence>AVRNIRTDNETKFVNQTLRDYYEQVGISYEKSIAQTPQQNGAVERRNHTLVEAARTILEPALHEMTPTTLCSGLIPYPLPSAPFVPPSRHEWDLMFQPMFDEFFSPLASVASPVPVEEAPAPV</sequence>
<dbReference type="InterPro" id="IPR039537">
    <property type="entry name" value="Retrotran_Ty1/copia-like"/>
</dbReference>
<dbReference type="SUPFAM" id="SSF53098">
    <property type="entry name" value="Ribonuclease H-like"/>
    <property type="match status" value="1"/>
</dbReference>
<evidence type="ECO:0000259" key="1">
    <source>
        <dbReference type="PROSITE" id="PS50994"/>
    </source>
</evidence>
<dbReference type="InterPro" id="IPR036397">
    <property type="entry name" value="RNaseH_sf"/>
</dbReference>
<gene>
    <name evidence="2" type="ORF">Tci_688703</name>
</gene>
<comment type="caution">
    <text evidence="2">The sequence shown here is derived from an EMBL/GenBank/DDBJ whole genome shotgun (WGS) entry which is preliminary data.</text>
</comment>
<dbReference type="GO" id="GO:0015074">
    <property type="term" value="P:DNA integration"/>
    <property type="evidence" value="ECO:0007669"/>
    <property type="project" value="InterPro"/>
</dbReference>
<dbReference type="InterPro" id="IPR001584">
    <property type="entry name" value="Integrase_cat-core"/>
</dbReference>
<dbReference type="PANTHER" id="PTHR42648:SF31">
    <property type="entry name" value="RNA-DIRECTED DNA POLYMERASE"/>
    <property type="match status" value="1"/>
</dbReference>
<feature type="non-terminal residue" evidence="2">
    <location>
        <position position="1"/>
    </location>
</feature>
<organism evidence="2">
    <name type="scientific">Tanacetum cinerariifolium</name>
    <name type="common">Dalmatian daisy</name>
    <name type="synonym">Chrysanthemum cinerariifolium</name>
    <dbReference type="NCBI Taxonomy" id="118510"/>
    <lineage>
        <taxon>Eukaryota</taxon>
        <taxon>Viridiplantae</taxon>
        <taxon>Streptophyta</taxon>
        <taxon>Embryophyta</taxon>
        <taxon>Tracheophyta</taxon>
        <taxon>Spermatophyta</taxon>
        <taxon>Magnoliopsida</taxon>
        <taxon>eudicotyledons</taxon>
        <taxon>Gunneridae</taxon>
        <taxon>Pentapetalae</taxon>
        <taxon>asterids</taxon>
        <taxon>campanulids</taxon>
        <taxon>Asterales</taxon>
        <taxon>Asteraceae</taxon>
        <taxon>Asteroideae</taxon>
        <taxon>Anthemideae</taxon>
        <taxon>Anthemidinae</taxon>
        <taxon>Tanacetum</taxon>
    </lineage>
</organism>
<dbReference type="InterPro" id="IPR012337">
    <property type="entry name" value="RNaseH-like_sf"/>
</dbReference>
<reference evidence="2" key="1">
    <citation type="journal article" date="2019" name="Sci. Rep.">
        <title>Draft genome of Tanacetum cinerariifolium, the natural source of mosquito coil.</title>
        <authorList>
            <person name="Yamashiro T."/>
            <person name="Shiraishi A."/>
            <person name="Satake H."/>
            <person name="Nakayama K."/>
        </authorList>
    </citation>
    <scope>NUCLEOTIDE SEQUENCE</scope>
</reference>
<protein>
    <submittedName>
        <fullName evidence="2">Integrase, catalytic region, zinc finger, CCHC-type, peptidase aspartic, catalytic</fullName>
    </submittedName>
</protein>